<evidence type="ECO:0000259" key="1">
    <source>
        <dbReference type="Pfam" id="PF14028"/>
    </source>
</evidence>
<dbReference type="NCBIfam" id="TIGR03891">
    <property type="entry name" value="thiopep_ocin"/>
    <property type="match status" value="1"/>
</dbReference>
<sequence>MGNTWLAVYLFYPGDLDLMLSRLVTPFIQDFFPEPAQDNYYFFIRYWENGSHIRLRMNADPAMHKILSKELKERANSFFFQYPDLGEASSLNKKNLFVNHYIRFTAYEPETERYGDQRSLPWAEVHFFKSSAFILNWINTKKPGASVLIQALQLHLILLFALRNEIPRLIHICTFFIEGWLPRLYQQQEDAAGQKTQWFKEFEISFSRNKEFILPASKDFWDDLAAGTANENVQELLNVNIQLLQNYQSAGFEEIKLTGIITSMLHMNNNRLGISNYEEAYGMYCTLQCLHFIAGT</sequence>
<dbReference type="RefSeq" id="WP_183884372.1">
    <property type="nucleotide sequence ID" value="NZ_JACHCE010000009.1"/>
</dbReference>
<proteinExistence type="predicted"/>
<dbReference type="Pfam" id="PF14028">
    <property type="entry name" value="Lant_dehydr_C"/>
    <property type="match status" value="1"/>
</dbReference>
<protein>
    <submittedName>
        <fullName evidence="2">Thiopeptide-type bacteriocin biosynthesis protein</fullName>
    </submittedName>
</protein>
<gene>
    <name evidence="2" type="ORF">HDE68_004487</name>
</gene>
<reference evidence="2 3" key="1">
    <citation type="submission" date="2020-08" db="EMBL/GenBank/DDBJ databases">
        <title>Genomic Encyclopedia of Type Strains, Phase IV (KMG-V): Genome sequencing to study the core and pangenomes of soil and plant-associated prokaryotes.</title>
        <authorList>
            <person name="Whitman W."/>
        </authorList>
    </citation>
    <scope>NUCLEOTIDE SEQUENCE [LARGE SCALE GENOMIC DNA]</scope>
    <source>
        <strain evidence="2 3">S3M1</strain>
    </source>
</reference>
<dbReference type="Proteomes" id="UP000537204">
    <property type="component" value="Unassembled WGS sequence"/>
</dbReference>
<accession>A0A7W8ZRD4</accession>
<organism evidence="2 3">
    <name type="scientific">Pedobacter cryoconitis</name>
    <dbReference type="NCBI Taxonomy" id="188932"/>
    <lineage>
        <taxon>Bacteria</taxon>
        <taxon>Pseudomonadati</taxon>
        <taxon>Bacteroidota</taxon>
        <taxon>Sphingobacteriia</taxon>
        <taxon>Sphingobacteriales</taxon>
        <taxon>Sphingobacteriaceae</taxon>
        <taxon>Pedobacter</taxon>
    </lineage>
</organism>
<feature type="domain" description="Thiopeptide-type bacteriocin biosynthesis" evidence="1">
    <location>
        <begin position="5"/>
        <end position="287"/>
    </location>
</feature>
<evidence type="ECO:0000313" key="3">
    <source>
        <dbReference type="Proteomes" id="UP000537204"/>
    </source>
</evidence>
<comment type="caution">
    <text evidence="2">The sequence shown here is derived from an EMBL/GenBank/DDBJ whole genome shotgun (WGS) entry which is preliminary data.</text>
</comment>
<name>A0A7W8ZRD4_9SPHI</name>
<dbReference type="InterPro" id="IPR023809">
    <property type="entry name" value="Thiopep_bacteriocin_synth_dom"/>
</dbReference>
<dbReference type="EMBL" id="JACHCE010000009">
    <property type="protein sequence ID" value="MBB5638555.1"/>
    <property type="molecule type" value="Genomic_DNA"/>
</dbReference>
<evidence type="ECO:0000313" key="2">
    <source>
        <dbReference type="EMBL" id="MBB5638555.1"/>
    </source>
</evidence>
<dbReference type="AlphaFoldDB" id="A0A7W8ZRD4"/>